<dbReference type="AlphaFoldDB" id="A0AAN6LS78"/>
<evidence type="ECO:0000313" key="3">
    <source>
        <dbReference type="Proteomes" id="UP001280581"/>
    </source>
</evidence>
<name>A0AAN6LS78_9PLEO</name>
<keyword evidence="3" id="KW-1185">Reference proteome</keyword>
<organism evidence="2 3">
    <name type="scientific">Pseudopithomyces chartarum</name>
    <dbReference type="NCBI Taxonomy" id="1892770"/>
    <lineage>
        <taxon>Eukaryota</taxon>
        <taxon>Fungi</taxon>
        <taxon>Dikarya</taxon>
        <taxon>Ascomycota</taxon>
        <taxon>Pezizomycotina</taxon>
        <taxon>Dothideomycetes</taxon>
        <taxon>Pleosporomycetidae</taxon>
        <taxon>Pleosporales</taxon>
        <taxon>Massarineae</taxon>
        <taxon>Didymosphaeriaceae</taxon>
        <taxon>Pseudopithomyces</taxon>
    </lineage>
</organism>
<gene>
    <name evidence="2" type="ORF">GRF29_112g826211</name>
</gene>
<dbReference type="EMBL" id="WVTA01000011">
    <property type="protein sequence ID" value="KAK3203297.1"/>
    <property type="molecule type" value="Genomic_DNA"/>
</dbReference>
<feature type="region of interest" description="Disordered" evidence="1">
    <location>
        <begin position="106"/>
        <end position="129"/>
    </location>
</feature>
<protein>
    <submittedName>
        <fullName evidence="2">Uncharacterized protein</fullName>
    </submittedName>
</protein>
<evidence type="ECO:0000313" key="2">
    <source>
        <dbReference type="EMBL" id="KAK3203297.1"/>
    </source>
</evidence>
<accession>A0AAN6LS78</accession>
<comment type="caution">
    <text evidence="2">The sequence shown here is derived from an EMBL/GenBank/DDBJ whole genome shotgun (WGS) entry which is preliminary data.</text>
</comment>
<sequence>MVDDLSQASIASQLNGPTGSRLRWSAEYFEENFKRDNGVSLLELADLDVGYWEEMLKARQAKSKFLVPQERWNCAEIKPISLDTAFEIGPGHPNWSAIMAAKKDMEEEREMNKKKRTSSVVEEEEPDWKSPNKRLKKVHSWRLLENPREKVGVVAY</sequence>
<proteinExistence type="predicted"/>
<evidence type="ECO:0000256" key="1">
    <source>
        <dbReference type="SAM" id="MobiDB-lite"/>
    </source>
</evidence>
<dbReference type="Proteomes" id="UP001280581">
    <property type="component" value="Unassembled WGS sequence"/>
</dbReference>
<reference evidence="2 3" key="1">
    <citation type="submission" date="2021-02" db="EMBL/GenBank/DDBJ databases">
        <title>Genome assembly of Pseudopithomyces chartarum.</title>
        <authorList>
            <person name="Jauregui R."/>
            <person name="Singh J."/>
            <person name="Voisey C."/>
        </authorList>
    </citation>
    <scope>NUCLEOTIDE SEQUENCE [LARGE SCALE GENOMIC DNA]</scope>
    <source>
        <strain evidence="2 3">AGR01</strain>
    </source>
</reference>